<evidence type="ECO:0000256" key="1">
    <source>
        <dbReference type="ARBA" id="ARBA00022837"/>
    </source>
</evidence>
<evidence type="ECO:0000259" key="5">
    <source>
        <dbReference type="PROSITE" id="PS50222"/>
    </source>
</evidence>
<proteinExistence type="predicted"/>
<feature type="region of interest" description="Disordered" evidence="2">
    <location>
        <begin position="613"/>
        <end position="675"/>
    </location>
</feature>
<dbReference type="OrthoDB" id="1716625at2759"/>
<dbReference type="KEGG" id="gtt:GUITHDRAFT_110376"/>
<dbReference type="Gene3D" id="1.10.8.10">
    <property type="entry name" value="DNA helicase RuvA subunit, C-terminal domain"/>
    <property type="match status" value="1"/>
</dbReference>
<dbReference type="CDD" id="cd00052">
    <property type="entry name" value="EH"/>
    <property type="match status" value="1"/>
</dbReference>
<name>L1J648_GUITC</name>
<dbReference type="HOGENOM" id="CLU_344696_0_0_1"/>
<dbReference type="EMBL" id="JH993009">
    <property type="protein sequence ID" value="EKX43570.1"/>
    <property type="molecule type" value="Genomic_DNA"/>
</dbReference>
<dbReference type="InterPro" id="IPR018247">
    <property type="entry name" value="EF_Hand_1_Ca_BS"/>
</dbReference>
<keyword evidence="8" id="KW-1185">Reference proteome</keyword>
<evidence type="ECO:0008006" key="9">
    <source>
        <dbReference type="Google" id="ProtNLM"/>
    </source>
</evidence>
<evidence type="ECO:0000313" key="8">
    <source>
        <dbReference type="Proteomes" id="UP000011087"/>
    </source>
</evidence>
<dbReference type="PROSITE" id="PS50222">
    <property type="entry name" value="EF_HAND_2"/>
    <property type="match status" value="1"/>
</dbReference>
<dbReference type="PANTHER" id="PTHR11216">
    <property type="entry name" value="EH DOMAIN"/>
    <property type="match status" value="1"/>
</dbReference>
<dbReference type="AlphaFoldDB" id="L1J648"/>
<evidence type="ECO:0000259" key="4">
    <source>
        <dbReference type="PROSITE" id="PS50031"/>
    </source>
</evidence>
<evidence type="ECO:0000256" key="2">
    <source>
        <dbReference type="SAM" id="MobiDB-lite"/>
    </source>
</evidence>
<feature type="domain" description="UBA" evidence="3">
    <location>
        <begin position="439"/>
        <end position="479"/>
    </location>
</feature>
<dbReference type="RefSeq" id="XP_005830550.1">
    <property type="nucleotide sequence ID" value="XM_005830493.1"/>
</dbReference>
<feature type="region of interest" description="Disordered" evidence="2">
    <location>
        <begin position="103"/>
        <end position="128"/>
    </location>
</feature>
<organism evidence="6">
    <name type="scientific">Guillardia theta (strain CCMP2712)</name>
    <name type="common">Cryptophyte</name>
    <dbReference type="NCBI Taxonomy" id="905079"/>
    <lineage>
        <taxon>Eukaryota</taxon>
        <taxon>Cryptophyceae</taxon>
        <taxon>Pyrenomonadales</taxon>
        <taxon>Geminigeraceae</taxon>
        <taxon>Guillardia</taxon>
    </lineage>
</organism>
<dbReference type="PaxDb" id="55529-EKX43570"/>
<feature type="region of interest" description="Disordered" evidence="2">
    <location>
        <begin position="360"/>
        <end position="392"/>
    </location>
</feature>
<feature type="compositionally biased region" description="Basic and acidic residues" evidence="2">
    <location>
        <begin position="422"/>
        <end position="432"/>
    </location>
</feature>
<dbReference type="eggNOG" id="KOG1029">
    <property type="taxonomic scope" value="Eukaryota"/>
</dbReference>
<dbReference type="GeneID" id="17300302"/>
<evidence type="ECO:0000259" key="3">
    <source>
        <dbReference type="PROSITE" id="PS50030"/>
    </source>
</evidence>
<dbReference type="GO" id="GO:0005886">
    <property type="term" value="C:plasma membrane"/>
    <property type="evidence" value="ECO:0007669"/>
    <property type="project" value="TreeGrafter"/>
</dbReference>
<dbReference type="GO" id="GO:0006897">
    <property type="term" value="P:endocytosis"/>
    <property type="evidence" value="ECO:0007669"/>
    <property type="project" value="TreeGrafter"/>
</dbReference>
<feature type="compositionally biased region" description="Low complexity" evidence="2">
    <location>
        <begin position="112"/>
        <end position="128"/>
    </location>
</feature>
<dbReference type="InterPro" id="IPR009060">
    <property type="entry name" value="UBA-like_sf"/>
</dbReference>
<dbReference type="GO" id="GO:0005509">
    <property type="term" value="F:calcium ion binding"/>
    <property type="evidence" value="ECO:0007669"/>
    <property type="project" value="InterPro"/>
</dbReference>
<dbReference type="PROSITE" id="PS50031">
    <property type="entry name" value="EH"/>
    <property type="match status" value="1"/>
</dbReference>
<reference evidence="6 8" key="1">
    <citation type="journal article" date="2012" name="Nature">
        <title>Algal genomes reveal evolutionary mosaicism and the fate of nucleomorphs.</title>
        <authorList>
            <consortium name="DOE Joint Genome Institute"/>
            <person name="Curtis B.A."/>
            <person name="Tanifuji G."/>
            <person name="Burki F."/>
            <person name="Gruber A."/>
            <person name="Irimia M."/>
            <person name="Maruyama S."/>
            <person name="Arias M.C."/>
            <person name="Ball S.G."/>
            <person name="Gile G.H."/>
            <person name="Hirakawa Y."/>
            <person name="Hopkins J.F."/>
            <person name="Kuo A."/>
            <person name="Rensing S.A."/>
            <person name="Schmutz J."/>
            <person name="Symeonidi A."/>
            <person name="Elias M."/>
            <person name="Eveleigh R.J."/>
            <person name="Herman E.K."/>
            <person name="Klute M.J."/>
            <person name="Nakayama T."/>
            <person name="Obornik M."/>
            <person name="Reyes-Prieto A."/>
            <person name="Armbrust E.V."/>
            <person name="Aves S.J."/>
            <person name="Beiko R.G."/>
            <person name="Coutinho P."/>
            <person name="Dacks J.B."/>
            <person name="Durnford D.G."/>
            <person name="Fast N.M."/>
            <person name="Green B.R."/>
            <person name="Grisdale C.J."/>
            <person name="Hempel F."/>
            <person name="Henrissat B."/>
            <person name="Hoppner M.P."/>
            <person name="Ishida K."/>
            <person name="Kim E."/>
            <person name="Koreny L."/>
            <person name="Kroth P.G."/>
            <person name="Liu Y."/>
            <person name="Malik S.B."/>
            <person name="Maier U.G."/>
            <person name="McRose D."/>
            <person name="Mock T."/>
            <person name="Neilson J.A."/>
            <person name="Onodera N.T."/>
            <person name="Poole A.M."/>
            <person name="Pritham E.J."/>
            <person name="Richards T.A."/>
            <person name="Rocap G."/>
            <person name="Roy S.W."/>
            <person name="Sarai C."/>
            <person name="Schaack S."/>
            <person name="Shirato S."/>
            <person name="Slamovits C.H."/>
            <person name="Spencer D.F."/>
            <person name="Suzuki S."/>
            <person name="Worden A.Z."/>
            <person name="Zauner S."/>
            <person name="Barry K."/>
            <person name="Bell C."/>
            <person name="Bharti A.K."/>
            <person name="Crow J.A."/>
            <person name="Grimwood J."/>
            <person name="Kramer R."/>
            <person name="Lindquist E."/>
            <person name="Lucas S."/>
            <person name="Salamov A."/>
            <person name="McFadden G.I."/>
            <person name="Lane C.E."/>
            <person name="Keeling P.J."/>
            <person name="Gray M.W."/>
            <person name="Grigoriev I.V."/>
            <person name="Archibald J.M."/>
        </authorList>
    </citation>
    <scope>NUCLEOTIDE SEQUENCE</scope>
    <source>
        <strain evidence="6 8">CCMP2712</strain>
    </source>
</reference>
<sequence>MIPNHRSIHPSSIQKPQFLQYSSLFRSVSSGHVLTGLQARPVLASSGLSVATLRTIWDLSDLSHDGCLDLPEFAIAMHLVDCVKLGFPLPSALSHELISSARAGGLDAPTSPLQQQQQQQQQPQSYVQPQWQPQQFPYMQHQHQHQHQHQNSYMHPQQQQQKFMDHHQQQVFMQQQQQPFVQQHQPVEDDFGDFEGQGVDDDFGDFESAFVSAEPPQPDVQPEPSVDLLGSVAHVPSQDPPLAQEPVSVGSEMIPASSDGSQAPTPILEDLLSLAEPAKIDTPLDSHGAVRRNIVTKAVHILDLFAEESKPKPKLRDLMKTTPTKMIDPQQHLHQKPSAPSKAYDVFTKLVQEDLGIVDSNEETPPAQDDDFGNFEAFNGDDTRAVNDADAGDQFGDFASAFDEEANDVHESGAAGQGTDPSSERRHEDHRVHAPGTMEFKLNPVQYLTELGFDSKAATVALEKCDWNTEAAANLLLAQEAEPGPSKGNEWISSEDEFGDFEEYNDKGGSDADHPYPMPQYIDQQGERLFDWSLAEDDNNLVQGQLSDVLPDSSNEVSLMKGNKSASDVVKTGRAVDLFHDIHQGIEQEDRSKTLAGISEVAGYMETAEDDFGEFGGFDGEEAEPPGAAQGDEETALTSGATKFNLDEDSEEEGELFGYRNDEGQESSGSSLSRPAVDEEFLQNLRAQMLTASMEELKTCALILEQFQAAAGAENAHPQLQEEVLRSSRMEMYISGAAALSSVASRLAWKLQVSVDKDELQARVLSSGIREWRQWWEAQVAGEEEAAYRAGKESCVVCGVGLEVVGKGVFLGGYGTGGLIC</sequence>
<dbReference type="Proteomes" id="UP000011087">
    <property type="component" value="Unassembled WGS sequence"/>
</dbReference>
<dbReference type="GO" id="GO:0016197">
    <property type="term" value="P:endosomal transport"/>
    <property type="evidence" value="ECO:0007669"/>
    <property type="project" value="TreeGrafter"/>
</dbReference>
<evidence type="ECO:0000313" key="7">
    <source>
        <dbReference type="EnsemblProtists" id="EKX43570"/>
    </source>
</evidence>
<accession>L1J648</accession>
<evidence type="ECO:0000313" key="6">
    <source>
        <dbReference type="EMBL" id="EKX43570.1"/>
    </source>
</evidence>
<dbReference type="GO" id="GO:0005737">
    <property type="term" value="C:cytoplasm"/>
    <property type="evidence" value="ECO:0007669"/>
    <property type="project" value="TreeGrafter"/>
</dbReference>
<dbReference type="SUPFAM" id="SSF46934">
    <property type="entry name" value="UBA-like"/>
    <property type="match status" value="1"/>
</dbReference>
<dbReference type="PANTHER" id="PTHR11216:SF174">
    <property type="entry name" value="GH06923P"/>
    <property type="match status" value="1"/>
</dbReference>
<dbReference type="InterPro" id="IPR002048">
    <property type="entry name" value="EF_hand_dom"/>
</dbReference>
<dbReference type="EnsemblProtists" id="EKX43570">
    <property type="protein sequence ID" value="EKX43570"/>
    <property type="gene ID" value="GUITHDRAFT_110376"/>
</dbReference>
<dbReference type="SMART" id="SM00027">
    <property type="entry name" value="EH"/>
    <property type="match status" value="1"/>
</dbReference>
<feature type="region of interest" description="Disordered" evidence="2">
    <location>
        <begin position="406"/>
        <end position="435"/>
    </location>
</feature>
<dbReference type="PROSITE" id="PS00018">
    <property type="entry name" value="EF_HAND_1"/>
    <property type="match status" value="1"/>
</dbReference>
<feature type="compositionally biased region" description="Acidic residues" evidence="2">
    <location>
        <begin position="613"/>
        <end position="624"/>
    </location>
</feature>
<reference evidence="7" key="3">
    <citation type="submission" date="2015-06" db="UniProtKB">
        <authorList>
            <consortium name="EnsemblProtists"/>
        </authorList>
    </citation>
    <scope>IDENTIFICATION</scope>
</reference>
<dbReference type="InterPro" id="IPR011992">
    <property type="entry name" value="EF-hand-dom_pair"/>
</dbReference>
<reference evidence="8" key="2">
    <citation type="submission" date="2012-11" db="EMBL/GenBank/DDBJ databases">
        <authorList>
            <person name="Kuo A."/>
            <person name="Curtis B.A."/>
            <person name="Tanifuji G."/>
            <person name="Burki F."/>
            <person name="Gruber A."/>
            <person name="Irimia M."/>
            <person name="Maruyama S."/>
            <person name="Arias M.C."/>
            <person name="Ball S.G."/>
            <person name="Gile G.H."/>
            <person name="Hirakawa Y."/>
            <person name="Hopkins J.F."/>
            <person name="Rensing S.A."/>
            <person name="Schmutz J."/>
            <person name="Symeonidi A."/>
            <person name="Elias M."/>
            <person name="Eveleigh R.J."/>
            <person name="Herman E.K."/>
            <person name="Klute M.J."/>
            <person name="Nakayama T."/>
            <person name="Obornik M."/>
            <person name="Reyes-Prieto A."/>
            <person name="Armbrust E.V."/>
            <person name="Aves S.J."/>
            <person name="Beiko R.G."/>
            <person name="Coutinho P."/>
            <person name="Dacks J.B."/>
            <person name="Durnford D.G."/>
            <person name="Fast N.M."/>
            <person name="Green B.R."/>
            <person name="Grisdale C."/>
            <person name="Hempe F."/>
            <person name="Henrissat B."/>
            <person name="Hoppner M.P."/>
            <person name="Ishida K.-I."/>
            <person name="Kim E."/>
            <person name="Koreny L."/>
            <person name="Kroth P.G."/>
            <person name="Liu Y."/>
            <person name="Malik S.-B."/>
            <person name="Maier U.G."/>
            <person name="McRose D."/>
            <person name="Mock T."/>
            <person name="Neilson J.A."/>
            <person name="Onodera N.T."/>
            <person name="Poole A.M."/>
            <person name="Pritham E.J."/>
            <person name="Richards T.A."/>
            <person name="Rocap G."/>
            <person name="Roy S.W."/>
            <person name="Sarai C."/>
            <person name="Schaack S."/>
            <person name="Shirato S."/>
            <person name="Slamovits C.H."/>
            <person name="Spencer D.F."/>
            <person name="Suzuki S."/>
            <person name="Worden A.Z."/>
            <person name="Zauner S."/>
            <person name="Barry K."/>
            <person name="Bell C."/>
            <person name="Bharti A.K."/>
            <person name="Crow J.A."/>
            <person name="Grimwood J."/>
            <person name="Kramer R."/>
            <person name="Lindquist E."/>
            <person name="Lucas S."/>
            <person name="Salamov A."/>
            <person name="McFadden G.I."/>
            <person name="Lane C.E."/>
            <person name="Keeling P.J."/>
            <person name="Gray M.W."/>
            <person name="Grigoriev I.V."/>
            <person name="Archibald J.M."/>
        </authorList>
    </citation>
    <scope>NUCLEOTIDE SEQUENCE</scope>
    <source>
        <strain evidence="8">CCMP2712</strain>
    </source>
</reference>
<dbReference type="Gene3D" id="1.10.238.10">
    <property type="entry name" value="EF-hand"/>
    <property type="match status" value="1"/>
</dbReference>
<protein>
    <recommendedName>
        <fullName evidence="9">UBA domain-containing protein</fullName>
    </recommendedName>
</protein>
<dbReference type="PROSITE" id="PS50030">
    <property type="entry name" value="UBA"/>
    <property type="match status" value="1"/>
</dbReference>
<feature type="domain" description="EF-hand" evidence="5">
    <location>
        <begin position="48"/>
        <end position="83"/>
    </location>
</feature>
<dbReference type="SUPFAM" id="SSF47473">
    <property type="entry name" value="EF-hand"/>
    <property type="match status" value="1"/>
</dbReference>
<gene>
    <name evidence="6" type="ORF">GUITHDRAFT_110376</name>
</gene>
<dbReference type="InterPro" id="IPR000261">
    <property type="entry name" value="EH_dom"/>
</dbReference>
<keyword evidence="1" id="KW-0106">Calcium</keyword>
<dbReference type="InterPro" id="IPR015940">
    <property type="entry name" value="UBA"/>
</dbReference>
<feature type="domain" description="EH" evidence="4">
    <location>
        <begin position="17"/>
        <end position="104"/>
    </location>
</feature>
<dbReference type="Pfam" id="PF12763">
    <property type="entry name" value="EH"/>
    <property type="match status" value="1"/>
</dbReference>
<dbReference type="STRING" id="905079.L1J648"/>